<dbReference type="Ensembl" id="ENSZALT00000029938.1">
    <property type="protein sequence ID" value="ENSZALP00000023069.1"/>
    <property type="gene ID" value="ENSZALG00000017862.1"/>
</dbReference>
<reference evidence="2" key="1">
    <citation type="submission" date="2025-08" db="UniProtKB">
        <authorList>
            <consortium name="Ensembl"/>
        </authorList>
    </citation>
    <scope>IDENTIFICATION</scope>
</reference>
<accession>A0A8D2NFN7</accession>
<evidence type="ECO:0000256" key="1">
    <source>
        <dbReference type="SAM" id="SignalP"/>
    </source>
</evidence>
<evidence type="ECO:0008006" key="4">
    <source>
        <dbReference type="Google" id="ProtNLM"/>
    </source>
</evidence>
<feature type="chain" id="PRO_5034007515" description="Secreted protein" evidence="1">
    <location>
        <begin position="24"/>
        <end position="109"/>
    </location>
</feature>
<organism evidence="2 3">
    <name type="scientific">Zonotrichia albicollis</name>
    <name type="common">White-throated sparrow</name>
    <name type="synonym">Fringilla albicollis</name>
    <dbReference type="NCBI Taxonomy" id="44394"/>
    <lineage>
        <taxon>Eukaryota</taxon>
        <taxon>Metazoa</taxon>
        <taxon>Chordata</taxon>
        <taxon>Craniata</taxon>
        <taxon>Vertebrata</taxon>
        <taxon>Euteleostomi</taxon>
        <taxon>Archelosauria</taxon>
        <taxon>Archosauria</taxon>
        <taxon>Dinosauria</taxon>
        <taxon>Saurischia</taxon>
        <taxon>Theropoda</taxon>
        <taxon>Coelurosauria</taxon>
        <taxon>Aves</taxon>
        <taxon>Neognathae</taxon>
        <taxon>Neoaves</taxon>
        <taxon>Telluraves</taxon>
        <taxon>Australaves</taxon>
        <taxon>Passeriformes</taxon>
        <taxon>Passerellidae</taxon>
        <taxon>Zonotrichia</taxon>
    </lineage>
</organism>
<keyword evidence="1" id="KW-0732">Signal</keyword>
<protein>
    <recommendedName>
        <fullName evidence="4">Secreted protein</fullName>
    </recommendedName>
</protein>
<sequence>LSIRHFLFLLLFFFFLFPQPREPSWIIDMLHCRNGSCLPFCCFMLVCILFLIKCGHGYRCTDTLEYGVVAMLNSRVPVSSSTDSHLAINHHHKPSTSPVAAFCIHFWRG</sequence>
<dbReference type="AlphaFoldDB" id="A0A8D2NFN7"/>
<feature type="signal peptide" evidence="1">
    <location>
        <begin position="1"/>
        <end position="23"/>
    </location>
</feature>
<proteinExistence type="predicted"/>
<reference evidence="2" key="2">
    <citation type="submission" date="2025-09" db="UniProtKB">
        <authorList>
            <consortium name="Ensembl"/>
        </authorList>
    </citation>
    <scope>IDENTIFICATION</scope>
</reference>
<dbReference type="Proteomes" id="UP000694413">
    <property type="component" value="Unassembled WGS sequence"/>
</dbReference>
<name>A0A8D2NFN7_ZONAL</name>
<keyword evidence="3" id="KW-1185">Reference proteome</keyword>
<evidence type="ECO:0000313" key="3">
    <source>
        <dbReference type="Proteomes" id="UP000694413"/>
    </source>
</evidence>
<evidence type="ECO:0000313" key="2">
    <source>
        <dbReference type="Ensembl" id="ENSZALP00000023069.1"/>
    </source>
</evidence>